<accession>A0ABS0CR79</accession>
<dbReference type="Gene3D" id="3.30.530.20">
    <property type="match status" value="1"/>
</dbReference>
<proteinExistence type="predicted"/>
<reference evidence="1 2" key="1">
    <citation type="submission" date="2020-10" db="EMBL/GenBank/DDBJ databases">
        <title>Identification of Nocardia species via Next-generation sequencing and recognition of intraspecies genetic diversity.</title>
        <authorList>
            <person name="Li P."/>
            <person name="Li P."/>
            <person name="Lu B."/>
        </authorList>
    </citation>
    <scope>NUCLEOTIDE SEQUENCE [LARGE SCALE GENOMIC DNA]</scope>
    <source>
        <strain evidence="1 2">BJ06-0157</strain>
    </source>
</reference>
<sequence>MFLLASAEAIVRCSREKTFAYAADLENFAEWFPGVLSVVSHDELPFAESGKLYLETVAVPLRGRRQVLIRVAEATPSRRLVTEGELPLLQPRMEIEFLDAGPDACEVHWRMFSRNKRSLPRWTIFPIARRVMTMRARTALRNLRWRLEDDAARGVTEKK</sequence>
<dbReference type="CDD" id="cd07812">
    <property type="entry name" value="SRPBCC"/>
    <property type="match status" value="1"/>
</dbReference>
<dbReference type="RefSeq" id="WP_195130411.1">
    <property type="nucleotide sequence ID" value="NZ_JADLQX010000011.1"/>
</dbReference>
<organism evidence="1 2">
    <name type="scientific">Nocardia amamiensis</name>
    <dbReference type="NCBI Taxonomy" id="404578"/>
    <lineage>
        <taxon>Bacteria</taxon>
        <taxon>Bacillati</taxon>
        <taxon>Actinomycetota</taxon>
        <taxon>Actinomycetes</taxon>
        <taxon>Mycobacteriales</taxon>
        <taxon>Nocardiaceae</taxon>
        <taxon>Nocardia</taxon>
    </lineage>
</organism>
<dbReference type="SUPFAM" id="SSF55961">
    <property type="entry name" value="Bet v1-like"/>
    <property type="match status" value="1"/>
</dbReference>
<evidence type="ECO:0000313" key="2">
    <source>
        <dbReference type="Proteomes" id="UP000702209"/>
    </source>
</evidence>
<protein>
    <submittedName>
        <fullName evidence="1">SRPBCC family protein</fullName>
    </submittedName>
</protein>
<dbReference type="Proteomes" id="UP000702209">
    <property type="component" value="Unassembled WGS sequence"/>
</dbReference>
<dbReference type="Pfam" id="PF10604">
    <property type="entry name" value="Polyketide_cyc2"/>
    <property type="match status" value="1"/>
</dbReference>
<dbReference type="InterPro" id="IPR019587">
    <property type="entry name" value="Polyketide_cyclase/dehydratase"/>
</dbReference>
<comment type="caution">
    <text evidence="1">The sequence shown here is derived from an EMBL/GenBank/DDBJ whole genome shotgun (WGS) entry which is preliminary data.</text>
</comment>
<dbReference type="InterPro" id="IPR023393">
    <property type="entry name" value="START-like_dom_sf"/>
</dbReference>
<evidence type="ECO:0000313" key="1">
    <source>
        <dbReference type="EMBL" id="MBF6299125.1"/>
    </source>
</evidence>
<keyword evidence="2" id="KW-1185">Reference proteome</keyword>
<gene>
    <name evidence="1" type="ORF">IU459_16475</name>
</gene>
<dbReference type="EMBL" id="JADLQX010000011">
    <property type="protein sequence ID" value="MBF6299125.1"/>
    <property type="molecule type" value="Genomic_DNA"/>
</dbReference>
<name>A0ABS0CR79_9NOCA</name>